<dbReference type="OrthoDB" id="9962889at2"/>
<keyword evidence="1" id="KW-1133">Transmembrane helix</keyword>
<protein>
    <submittedName>
        <fullName evidence="2">Uncharacterized protein</fullName>
    </submittedName>
</protein>
<dbReference type="AlphaFoldDB" id="D7BGG8"/>
<proteinExistence type="predicted"/>
<keyword evidence="1" id="KW-0472">Membrane</keyword>
<dbReference type="EMBL" id="CP002042">
    <property type="protein sequence ID" value="ADH63784.1"/>
    <property type="molecule type" value="Genomic_DNA"/>
</dbReference>
<evidence type="ECO:0000256" key="1">
    <source>
        <dbReference type="SAM" id="Phobius"/>
    </source>
</evidence>
<sequence>MERLDRIEAQIGDLREELRGLRLAQTLTNRELHETLGVLRTVLEQVSRQSRPPRLQIWATIAIGLASFGLGFTAHWRISEIEEVRHVQFVLPPRAPVQNLQQSDSR</sequence>
<dbReference type="Proteomes" id="UP000001916">
    <property type="component" value="Chromosome"/>
</dbReference>
<name>D7BGG8_ALLS1</name>
<dbReference type="KEGG" id="msv:Mesil_1909"/>
<keyword evidence="1" id="KW-0812">Transmembrane</keyword>
<evidence type="ECO:0000313" key="3">
    <source>
        <dbReference type="Proteomes" id="UP000001916"/>
    </source>
</evidence>
<dbReference type="RefSeq" id="WP_013158340.1">
    <property type="nucleotide sequence ID" value="NC_014212.1"/>
</dbReference>
<organism evidence="2 3">
    <name type="scientific">Allomeiothermus silvanus (strain ATCC 700542 / DSM 9946 / NBRC 106475 / NCIMB 13440 / VI-R2)</name>
    <name type="common">Thermus silvanus</name>
    <dbReference type="NCBI Taxonomy" id="526227"/>
    <lineage>
        <taxon>Bacteria</taxon>
        <taxon>Thermotogati</taxon>
        <taxon>Deinococcota</taxon>
        <taxon>Deinococci</taxon>
        <taxon>Thermales</taxon>
        <taxon>Thermaceae</taxon>
        <taxon>Allomeiothermus</taxon>
    </lineage>
</organism>
<reference evidence="2 3" key="1">
    <citation type="journal article" date="2010" name="Stand. Genomic Sci.">
        <title>Complete genome sequence of Meiothermus silvanus type strain (VI-R2).</title>
        <authorList>
            <person name="Sikorski J."/>
            <person name="Tindall B.J."/>
            <person name="Lowry S."/>
            <person name="Lucas S."/>
            <person name="Nolan M."/>
            <person name="Copeland A."/>
            <person name="Glavina Del Rio T."/>
            <person name="Tice H."/>
            <person name="Cheng J.F."/>
            <person name="Han C."/>
            <person name="Pitluck S."/>
            <person name="Liolios K."/>
            <person name="Ivanova N."/>
            <person name="Mavromatis K."/>
            <person name="Mikhailova N."/>
            <person name="Pati A."/>
            <person name="Goodwin L."/>
            <person name="Chen A."/>
            <person name="Palaniappan K."/>
            <person name="Land M."/>
            <person name="Hauser L."/>
            <person name="Chang Y.J."/>
            <person name="Jeffries C.D."/>
            <person name="Rohde M."/>
            <person name="Goker M."/>
            <person name="Woyke T."/>
            <person name="Bristow J."/>
            <person name="Eisen J.A."/>
            <person name="Markowitz V."/>
            <person name="Hugenholtz P."/>
            <person name="Kyrpides N.C."/>
            <person name="Klenk H.P."/>
            <person name="Lapidus A."/>
        </authorList>
    </citation>
    <scope>NUCLEOTIDE SEQUENCE [LARGE SCALE GENOMIC DNA]</scope>
    <source>
        <strain evidence="3">ATCC 700542 / DSM 9946 / VI-R2</strain>
    </source>
</reference>
<accession>D7BGG8</accession>
<dbReference type="STRING" id="526227.Mesil_1909"/>
<evidence type="ECO:0000313" key="2">
    <source>
        <dbReference type="EMBL" id="ADH63784.1"/>
    </source>
</evidence>
<keyword evidence="3" id="KW-1185">Reference proteome</keyword>
<gene>
    <name evidence="2" type="ordered locus">Mesil_1909</name>
</gene>
<dbReference type="HOGENOM" id="CLU_2219990_0_0_0"/>
<feature type="transmembrane region" description="Helical" evidence="1">
    <location>
        <begin position="57"/>
        <end position="76"/>
    </location>
</feature>